<feature type="compositionally biased region" description="Basic residues" evidence="1">
    <location>
        <begin position="47"/>
        <end position="61"/>
    </location>
</feature>
<evidence type="ECO:0000256" key="1">
    <source>
        <dbReference type="SAM" id="MobiDB-lite"/>
    </source>
</evidence>
<gene>
    <name evidence="2" type="ORF">F2P81_003867</name>
</gene>
<feature type="compositionally biased region" description="Basic residues" evidence="1">
    <location>
        <begin position="20"/>
        <end position="31"/>
    </location>
</feature>
<evidence type="ECO:0000313" key="3">
    <source>
        <dbReference type="Proteomes" id="UP000438429"/>
    </source>
</evidence>
<feature type="region of interest" description="Disordered" evidence="1">
    <location>
        <begin position="1"/>
        <end position="96"/>
    </location>
</feature>
<dbReference type="Proteomes" id="UP000438429">
    <property type="component" value="Unassembled WGS sequence"/>
</dbReference>
<comment type="caution">
    <text evidence="2">The sequence shown here is derived from an EMBL/GenBank/DDBJ whole genome shotgun (WGS) entry which is preliminary data.</text>
</comment>
<name>A0A6A4TIM2_SCOMX</name>
<reference evidence="2 3" key="1">
    <citation type="submission" date="2019-06" db="EMBL/GenBank/DDBJ databases">
        <title>Draft genomes of female and male turbot (Scophthalmus maximus).</title>
        <authorList>
            <person name="Xu H."/>
            <person name="Xu X.-W."/>
            <person name="Shao C."/>
            <person name="Chen S."/>
        </authorList>
    </citation>
    <scope>NUCLEOTIDE SEQUENCE [LARGE SCALE GENOMIC DNA]</scope>
    <source>
        <strain evidence="2">Ysfricsl-2016a</strain>
        <tissue evidence="2">Blood</tissue>
    </source>
</reference>
<protein>
    <submittedName>
        <fullName evidence="2">Uncharacterized protein</fullName>
    </submittedName>
</protein>
<feature type="compositionally biased region" description="Polar residues" evidence="1">
    <location>
        <begin position="1"/>
        <end position="19"/>
    </location>
</feature>
<proteinExistence type="predicted"/>
<evidence type="ECO:0000313" key="2">
    <source>
        <dbReference type="EMBL" id="KAF0044709.1"/>
    </source>
</evidence>
<organism evidence="2 3">
    <name type="scientific">Scophthalmus maximus</name>
    <name type="common">Turbot</name>
    <name type="synonym">Psetta maxima</name>
    <dbReference type="NCBI Taxonomy" id="52904"/>
    <lineage>
        <taxon>Eukaryota</taxon>
        <taxon>Metazoa</taxon>
        <taxon>Chordata</taxon>
        <taxon>Craniata</taxon>
        <taxon>Vertebrata</taxon>
        <taxon>Euteleostomi</taxon>
        <taxon>Actinopterygii</taxon>
        <taxon>Neopterygii</taxon>
        <taxon>Teleostei</taxon>
        <taxon>Neoteleostei</taxon>
        <taxon>Acanthomorphata</taxon>
        <taxon>Carangaria</taxon>
        <taxon>Pleuronectiformes</taxon>
        <taxon>Pleuronectoidei</taxon>
        <taxon>Scophthalmidae</taxon>
        <taxon>Scophthalmus</taxon>
    </lineage>
</organism>
<sequence>MCEEASISSQKFALSTSSHKLPHRRSKRRKNNPLPAPTTSGIPQGPRPRRQHKEEHRKKKRISLEFESASDSKERSSRRDGAALREVRGANQSRSNSLQRTQLCKLCIVDAIAASSHLHYWRQPPAAPSSSTTHESPARAICDPDNFTSGVRLLRRRSRCSSSFVIAAWMRGGAEQLQDHSARPVSPRQTAAARSRRQQTGAQLPFTGSLSSAAECLSDGAAWSRLILKGAFDEMKVMKKKLNVTMF</sequence>
<feature type="compositionally biased region" description="Basic and acidic residues" evidence="1">
    <location>
        <begin position="70"/>
        <end position="88"/>
    </location>
</feature>
<dbReference type="AlphaFoldDB" id="A0A6A4TIM2"/>
<dbReference type="EMBL" id="VEVO01000003">
    <property type="protein sequence ID" value="KAF0044709.1"/>
    <property type="molecule type" value="Genomic_DNA"/>
</dbReference>
<accession>A0A6A4TIM2</accession>